<evidence type="ECO:0000256" key="3">
    <source>
        <dbReference type="ARBA" id="ARBA00022603"/>
    </source>
</evidence>
<evidence type="ECO:0000259" key="8">
    <source>
        <dbReference type="Pfam" id="PF01555"/>
    </source>
</evidence>
<dbReference type="PRINTS" id="PR00506">
    <property type="entry name" value="D21N6MTFRASE"/>
</dbReference>
<dbReference type="SUPFAM" id="SSF53335">
    <property type="entry name" value="S-adenosyl-L-methionine-dependent methyltransferases"/>
    <property type="match status" value="1"/>
</dbReference>
<accession>A0A0T9N0B7</accession>
<feature type="region of interest" description="Disordered" evidence="7">
    <location>
        <begin position="226"/>
        <end position="247"/>
    </location>
</feature>
<evidence type="ECO:0000256" key="1">
    <source>
        <dbReference type="ARBA" id="ARBA00006594"/>
    </source>
</evidence>
<evidence type="ECO:0000256" key="2">
    <source>
        <dbReference type="ARBA" id="ARBA00011900"/>
    </source>
</evidence>
<dbReference type="OrthoDB" id="9816043at2"/>
<dbReference type="GO" id="GO:0003677">
    <property type="term" value="F:DNA binding"/>
    <property type="evidence" value="ECO:0007669"/>
    <property type="project" value="InterPro"/>
</dbReference>
<dbReference type="GO" id="GO:0032259">
    <property type="term" value="P:methylation"/>
    <property type="evidence" value="ECO:0007669"/>
    <property type="project" value="UniProtKB-KW"/>
</dbReference>
<dbReference type="EC" id="2.1.1.72" evidence="2"/>
<dbReference type="GO" id="GO:0009007">
    <property type="term" value="F:site-specific DNA-methyltransferase (adenine-specific) activity"/>
    <property type="evidence" value="ECO:0007669"/>
    <property type="project" value="UniProtKB-EC"/>
</dbReference>
<dbReference type="InterPro" id="IPR002295">
    <property type="entry name" value="N4/N6-MTase_EcoPI_Mod-like"/>
</dbReference>
<dbReference type="EMBL" id="CPZJ01000024">
    <property type="protein sequence ID" value="CNG63273.1"/>
    <property type="molecule type" value="Genomic_DNA"/>
</dbReference>
<dbReference type="PROSITE" id="PS00092">
    <property type="entry name" value="N6_MTASE"/>
    <property type="match status" value="1"/>
</dbReference>
<dbReference type="Gene3D" id="3.40.50.150">
    <property type="entry name" value="Vaccinia Virus protein VP39"/>
    <property type="match status" value="1"/>
</dbReference>
<dbReference type="InterPro" id="IPR002052">
    <property type="entry name" value="DNA_methylase_N6_adenine_CS"/>
</dbReference>
<evidence type="ECO:0000256" key="6">
    <source>
        <dbReference type="ARBA" id="ARBA00047942"/>
    </source>
</evidence>
<dbReference type="GO" id="GO:0008170">
    <property type="term" value="F:N-methyltransferase activity"/>
    <property type="evidence" value="ECO:0007669"/>
    <property type="project" value="InterPro"/>
</dbReference>
<keyword evidence="4 9" id="KW-0808">Transferase</keyword>
<protein>
    <recommendedName>
        <fullName evidence="2">site-specific DNA-methyltransferase (adenine-specific)</fullName>
        <ecNumber evidence="2">2.1.1.72</ecNumber>
    </recommendedName>
</protein>
<keyword evidence="3 9" id="KW-0489">Methyltransferase</keyword>
<dbReference type="AlphaFoldDB" id="A0A0T9N0B7"/>
<feature type="domain" description="DNA methylase N-4/N-6" evidence="8">
    <location>
        <begin position="90"/>
        <end position="469"/>
    </location>
</feature>
<gene>
    <name evidence="9" type="ORF">ERS008530_04259</name>
</gene>
<dbReference type="InterPro" id="IPR002941">
    <property type="entry name" value="DNA_methylase_N4/N6"/>
</dbReference>
<dbReference type="Proteomes" id="UP000038750">
    <property type="component" value="Unassembled WGS sequence"/>
</dbReference>
<evidence type="ECO:0000313" key="9">
    <source>
        <dbReference type="EMBL" id="CNG63273.1"/>
    </source>
</evidence>
<dbReference type="RefSeq" id="WP_032490861.1">
    <property type="nucleotide sequence ID" value="NZ_CPZJ01000024.1"/>
</dbReference>
<sequence>MDYEQLPRAALVRMLQEHDAALVDAGKNGIVMNYTGRTAPWQIIRQVKPKLFSIIKKYSCGEELAQAENEIWDGENLSAMVTLYKYRGQIDLVLTDPPYNTGEDFRYNDKWDKDPNDPDLGDVVPKDDGSKHSKWLRFMTPRIWMMREMLKPGGVMAICIDHRELFRLGMLMDEIFGEDNRLAIINWQKSAAARPDNKHVSTATEYVLVYGKDITRVRTASLARGEADNKRYSNPDNDPGNDWREGNLTAKSYSAKDDYGIQSPFTGVVHYPAGNGAWRHPKKNVKIWLNAWGPEYEERDIGDGRGKALVVKGQQPGAIASSVSKKAYARLAKNNWPFLWFGRDGLGRPRVKTYLEQIKKGKVPVTYWSDTDLASEILTDIDLGSTSWDYSESGRSADGVAELTAVVGQGHGFSTVKPLKLMTKIIQLWCRPDGIVLDPFAGSGTTGHAVLELNKEADTNRRFILIEQGNTEKGDHYAKTLTAERVKRVISGDWSKTKKEPLVGGFRFIELKREKIDADAVNTLAREEMIDLLLTSYWDKAEKAKSYLRRLPTQPNRHLFAVNSKQEGFFLIWGAPDKPSALTKAAFREIAEESRQAGLAPHYHVYAALAPYTGSSVEFYKIPDRVLEHIGFSQRQDSFNNENDTDA</sequence>
<dbReference type="Pfam" id="PF01555">
    <property type="entry name" value="N6_N4_Mtase"/>
    <property type="match status" value="1"/>
</dbReference>
<feature type="compositionally biased region" description="Basic and acidic residues" evidence="7">
    <location>
        <begin position="106"/>
        <end position="116"/>
    </location>
</feature>
<dbReference type="GeneID" id="69640910"/>
<feature type="region of interest" description="Disordered" evidence="7">
    <location>
        <begin position="106"/>
        <end position="126"/>
    </location>
</feature>
<organism evidence="9 10">
    <name type="scientific">Yersinia intermedia</name>
    <dbReference type="NCBI Taxonomy" id="631"/>
    <lineage>
        <taxon>Bacteria</taxon>
        <taxon>Pseudomonadati</taxon>
        <taxon>Pseudomonadota</taxon>
        <taxon>Gammaproteobacteria</taxon>
        <taxon>Enterobacterales</taxon>
        <taxon>Yersiniaceae</taxon>
        <taxon>Yersinia</taxon>
    </lineage>
</organism>
<comment type="similarity">
    <text evidence="1">Belongs to the N(4)/N(6)-methyltransferase family.</text>
</comment>
<evidence type="ECO:0000256" key="5">
    <source>
        <dbReference type="ARBA" id="ARBA00022691"/>
    </source>
</evidence>
<evidence type="ECO:0000256" key="7">
    <source>
        <dbReference type="SAM" id="MobiDB-lite"/>
    </source>
</evidence>
<evidence type="ECO:0000313" key="10">
    <source>
        <dbReference type="Proteomes" id="UP000038750"/>
    </source>
</evidence>
<dbReference type="InterPro" id="IPR029063">
    <property type="entry name" value="SAM-dependent_MTases_sf"/>
</dbReference>
<evidence type="ECO:0000256" key="4">
    <source>
        <dbReference type="ARBA" id="ARBA00022679"/>
    </source>
</evidence>
<comment type="catalytic activity">
    <reaction evidence="6">
        <text>a 2'-deoxyadenosine in DNA + S-adenosyl-L-methionine = an N(6)-methyl-2'-deoxyadenosine in DNA + S-adenosyl-L-homocysteine + H(+)</text>
        <dbReference type="Rhea" id="RHEA:15197"/>
        <dbReference type="Rhea" id="RHEA-COMP:12418"/>
        <dbReference type="Rhea" id="RHEA-COMP:12419"/>
        <dbReference type="ChEBI" id="CHEBI:15378"/>
        <dbReference type="ChEBI" id="CHEBI:57856"/>
        <dbReference type="ChEBI" id="CHEBI:59789"/>
        <dbReference type="ChEBI" id="CHEBI:90615"/>
        <dbReference type="ChEBI" id="CHEBI:90616"/>
        <dbReference type="EC" id="2.1.1.72"/>
    </reaction>
</comment>
<proteinExistence type="inferred from homology"/>
<name>A0A0T9N0B7_YERIN</name>
<reference evidence="9 10" key="1">
    <citation type="submission" date="2015-03" db="EMBL/GenBank/DDBJ databases">
        <authorList>
            <person name="Murphy D."/>
        </authorList>
    </citation>
    <scope>NUCLEOTIDE SEQUENCE [LARGE SCALE GENOMIC DNA]</scope>
    <source>
        <strain evidence="9 10">BR165/97</strain>
    </source>
</reference>
<keyword evidence="5" id="KW-0949">S-adenosyl-L-methionine</keyword>